<dbReference type="GO" id="GO:0005524">
    <property type="term" value="F:ATP binding"/>
    <property type="evidence" value="ECO:0007669"/>
    <property type="project" value="InterPro"/>
</dbReference>
<dbReference type="Proteomes" id="UP001165082">
    <property type="component" value="Unassembled WGS sequence"/>
</dbReference>
<reference evidence="2" key="1">
    <citation type="submission" date="2022-07" db="EMBL/GenBank/DDBJ databases">
        <title>Genome analysis of Parmales, a sister group of diatoms, reveals the evolutionary specialization of diatoms from phago-mixotrophs to photoautotrophs.</title>
        <authorList>
            <person name="Ban H."/>
            <person name="Sato S."/>
            <person name="Yoshikawa S."/>
            <person name="Kazumasa Y."/>
            <person name="Nakamura Y."/>
            <person name="Ichinomiya M."/>
            <person name="Saitoh K."/>
            <person name="Sato N."/>
            <person name="Blanc-Mathieu R."/>
            <person name="Endo H."/>
            <person name="Kuwata A."/>
            <person name="Ogata H."/>
        </authorList>
    </citation>
    <scope>NUCLEOTIDE SEQUENCE</scope>
</reference>
<name>A0A9W6ZSG0_9STRA</name>
<organism evidence="2 3">
    <name type="scientific">Triparma retinervis</name>
    <dbReference type="NCBI Taxonomy" id="2557542"/>
    <lineage>
        <taxon>Eukaryota</taxon>
        <taxon>Sar</taxon>
        <taxon>Stramenopiles</taxon>
        <taxon>Ochrophyta</taxon>
        <taxon>Bolidophyceae</taxon>
        <taxon>Parmales</taxon>
        <taxon>Triparmaceae</taxon>
        <taxon>Triparma</taxon>
    </lineage>
</organism>
<protein>
    <recommendedName>
        <fullName evidence="1">Phosphoribulokinase/uridine kinase domain-containing protein</fullName>
    </recommendedName>
</protein>
<dbReference type="PANTHER" id="PTHR10285">
    <property type="entry name" value="URIDINE KINASE"/>
    <property type="match status" value="1"/>
</dbReference>
<proteinExistence type="predicted"/>
<dbReference type="OrthoDB" id="738517at2759"/>
<evidence type="ECO:0000259" key="1">
    <source>
        <dbReference type="Pfam" id="PF00485"/>
    </source>
</evidence>
<dbReference type="InterPro" id="IPR027417">
    <property type="entry name" value="P-loop_NTPase"/>
</dbReference>
<feature type="non-terminal residue" evidence="2">
    <location>
        <position position="100"/>
    </location>
</feature>
<dbReference type="InterPro" id="IPR006083">
    <property type="entry name" value="PRK/URK"/>
</dbReference>
<comment type="caution">
    <text evidence="2">The sequence shown here is derived from an EMBL/GenBank/DDBJ whole genome shotgun (WGS) entry which is preliminary data.</text>
</comment>
<dbReference type="EMBL" id="BRXZ01002266">
    <property type="protein sequence ID" value="GMH58536.1"/>
    <property type="molecule type" value="Genomic_DNA"/>
</dbReference>
<evidence type="ECO:0000313" key="2">
    <source>
        <dbReference type="EMBL" id="GMH58536.1"/>
    </source>
</evidence>
<accession>A0A9W6ZSG0</accession>
<dbReference type="AlphaFoldDB" id="A0A9W6ZSG0"/>
<evidence type="ECO:0000313" key="3">
    <source>
        <dbReference type="Proteomes" id="UP001165082"/>
    </source>
</evidence>
<dbReference type="Gene3D" id="3.40.50.300">
    <property type="entry name" value="P-loop containing nucleotide triphosphate hydrolases"/>
    <property type="match status" value="1"/>
</dbReference>
<sequence length="100" mass="11352">MQLDALKPGENDQTTVICLDDFHLNDRAGRKVTKLTALNPLENDFDTMYDQLKQLKEGKTISKPIYNHVNGTLDTPETIEPTPIVIVEGLHPMYDSRVRD</sequence>
<dbReference type="GO" id="GO:0016301">
    <property type="term" value="F:kinase activity"/>
    <property type="evidence" value="ECO:0007669"/>
    <property type="project" value="InterPro"/>
</dbReference>
<dbReference type="Pfam" id="PF00485">
    <property type="entry name" value="PRK"/>
    <property type="match status" value="1"/>
</dbReference>
<feature type="domain" description="Phosphoribulokinase/uridine kinase" evidence="1">
    <location>
        <begin position="11"/>
        <end position="100"/>
    </location>
</feature>
<gene>
    <name evidence="2" type="ORF">TrRE_jg11705</name>
</gene>
<keyword evidence="3" id="KW-1185">Reference proteome</keyword>
<dbReference type="SUPFAM" id="SSF52540">
    <property type="entry name" value="P-loop containing nucleoside triphosphate hydrolases"/>
    <property type="match status" value="1"/>
</dbReference>